<reference evidence="4 5" key="1">
    <citation type="submission" date="2012-06" db="EMBL/GenBank/DDBJ databases">
        <title>Draft Genome Sequence of Lactobacillus hominis Strain CRBIP 24.179T, isolated from human intestine.</title>
        <authorList>
            <person name="Cousin S."/>
            <person name="Ma L."/>
            <person name="Bizet C."/>
            <person name="Loux V."/>
            <person name="Bouchier C."/>
            <person name="Clermont D."/>
            <person name="Creno S."/>
        </authorList>
    </citation>
    <scope>NUCLEOTIDE SEQUENCE [LARGE SCALE GENOMIC DNA]</scope>
    <source>
        <strain evidence="5">CRBIP 24.179T</strain>
    </source>
</reference>
<dbReference type="GO" id="GO:0003677">
    <property type="term" value="F:DNA binding"/>
    <property type="evidence" value="ECO:0007669"/>
    <property type="project" value="UniProtKB-UniRule"/>
</dbReference>
<dbReference type="eggNOG" id="COG1309">
    <property type="taxonomic scope" value="Bacteria"/>
</dbReference>
<sequence length="174" mass="20419">MVKSTFKNLPDEKRKRIDQALLVEFSHYSLDNAQVARIVKSAQIARGAFYKYFDDLEDAYGYIYHKAIDDIHLGLRPNGEKFDPDLFYQMTVDFVNRTEDSEYRDLIKFHLSENQMEMHHAPDAQSKRLAHLDARTWSAMVLTHEAINLALFDPAHRDQNLKRYKQSLELLKGE</sequence>
<protein>
    <submittedName>
        <fullName evidence="4">Transcriptional regulator</fullName>
    </submittedName>
</protein>
<evidence type="ECO:0000256" key="1">
    <source>
        <dbReference type="ARBA" id="ARBA00023125"/>
    </source>
</evidence>
<evidence type="ECO:0000313" key="5">
    <source>
        <dbReference type="Proteomes" id="UP000009320"/>
    </source>
</evidence>
<proteinExistence type="predicted"/>
<dbReference type="SUPFAM" id="SSF46689">
    <property type="entry name" value="Homeodomain-like"/>
    <property type="match status" value="1"/>
</dbReference>
<keyword evidence="1 2" id="KW-0238">DNA-binding</keyword>
<dbReference type="OrthoDB" id="9812484at2"/>
<keyword evidence="5" id="KW-1185">Reference proteome</keyword>
<dbReference type="PATRIC" id="fig|1423758.3.peg.1603"/>
<evidence type="ECO:0000256" key="2">
    <source>
        <dbReference type="PROSITE-ProRule" id="PRU00335"/>
    </source>
</evidence>
<accession>I7LAT7</accession>
<evidence type="ECO:0000259" key="3">
    <source>
        <dbReference type="PROSITE" id="PS50977"/>
    </source>
</evidence>
<dbReference type="InterPro" id="IPR009057">
    <property type="entry name" value="Homeodomain-like_sf"/>
</dbReference>
<dbReference type="InterPro" id="IPR001647">
    <property type="entry name" value="HTH_TetR"/>
</dbReference>
<name>I7LAT7_9LACO</name>
<feature type="DNA-binding region" description="H-T-H motif" evidence="2">
    <location>
        <begin position="34"/>
        <end position="53"/>
    </location>
</feature>
<dbReference type="Pfam" id="PF00440">
    <property type="entry name" value="TetR_N"/>
    <property type="match status" value="1"/>
</dbReference>
<feature type="domain" description="HTH tetR-type" evidence="3">
    <location>
        <begin position="11"/>
        <end position="71"/>
    </location>
</feature>
<dbReference type="AlphaFoldDB" id="I7LAT7"/>
<gene>
    <name evidence="4" type="ORF">BN55_05520</name>
</gene>
<dbReference type="STRING" id="1423758.FC41_GL001579"/>
<dbReference type="PROSITE" id="PS50977">
    <property type="entry name" value="HTH_TETR_2"/>
    <property type="match status" value="1"/>
</dbReference>
<dbReference type="Gene3D" id="1.10.357.10">
    <property type="entry name" value="Tetracycline Repressor, domain 2"/>
    <property type="match status" value="1"/>
</dbReference>
<evidence type="ECO:0000313" key="4">
    <source>
        <dbReference type="EMBL" id="CCI82559.1"/>
    </source>
</evidence>
<dbReference type="GeneID" id="82847763"/>
<dbReference type="Proteomes" id="UP000009320">
    <property type="component" value="Unassembled WGS sequence"/>
</dbReference>
<dbReference type="EMBL" id="CAKE01000026">
    <property type="protein sequence ID" value="CCI82559.1"/>
    <property type="molecule type" value="Genomic_DNA"/>
</dbReference>
<dbReference type="RefSeq" id="WP_008471677.1">
    <property type="nucleotide sequence ID" value="NZ_AYZP01000004.1"/>
</dbReference>
<comment type="caution">
    <text evidence="4">The sequence shown here is derived from an EMBL/GenBank/DDBJ whole genome shotgun (WGS) entry which is preliminary data.</text>
</comment>
<organism evidence="4 5">
    <name type="scientific">Lactobacillus hominis DSM 23910 = CRBIP 24.179</name>
    <dbReference type="NCBI Taxonomy" id="1423758"/>
    <lineage>
        <taxon>Bacteria</taxon>
        <taxon>Bacillati</taxon>
        <taxon>Bacillota</taxon>
        <taxon>Bacilli</taxon>
        <taxon>Lactobacillales</taxon>
        <taxon>Lactobacillaceae</taxon>
        <taxon>Lactobacillus</taxon>
    </lineage>
</organism>